<dbReference type="Gene3D" id="3.10.10.10">
    <property type="entry name" value="HIV Type 1 Reverse Transcriptase, subunit A, domain 1"/>
    <property type="match status" value="1"/>
</dbReference>
<reference evidence="2" key="2">
    <citation type="submission" date="2025-08" db="UniProtKB">
        <authorList>
            <consortium name="RefSeq"/>
        </authorList>
    </citation>
    <scope>IDENTIFICATION</scope>
</reference>
<dbReference type="InterPro" id="IPR012337">
    <property type="entry name" value="RNaseH-like_sf"/>
</dbReference>
<evidence type="ECO:0000313" key="1">
    <source>
        <dbReference type="Proteomes" id="UP000818029"/>
    </source>
</evidence>
<dbReference type="GeneID" id="107900076"/>
<accession>A0A1U8IT52</accession>
<dbReference type="GO" id="GO:0003676">
    <property type="term" value="F:nucleic acid binding"/>
    <property type="evidence" value="ECO:0007669"/>
    <property type="project" value="InterPro"/>
</dbReference>
<name>A0A1U8IT52_GOSHI</name>
<dbReference type="Proteomes" id="UP000818029">
    <property type="component" value="Chromosome D06"/>
</dbReference>
<protein>
    <recommendedName>
        <fullName evidence="3">DNA/RNA polymerases superfamily protein</fullName>
    </recommendedName>
</protein>
<dbReference type="InterPro" id="IPR043502">
    <property type="entry name" value="DNA/RNA_pol_sf"/>
</dbReference>
<dbReference type="InterPro" id="IPR036397">
    <property type="entry name" value="RNaseH_sf"/>
</dbReference>
<evidence type="ECO:0000313" key="2">
    <source>
        <dbReference type="RefSeq" id="XP_016681277.1"/>
    </source>
</evidence>
<dbReference type="STRING" id="3635.A0A1U8IT52"/>
<sequence>MQVNRLYKWVPLELQGMVFPADLMELSFNEFDLILGMNWLIEYQVSLDCVTKRVTLRMNENDEVIMVGERRDYLSNVISALVDDKLVRKGCEAYLAYVSESVPITLTMGDFRTVTEFSDVFSEELPRVPLDWEVEFGIDLLPSTTLVSIAHYRMAPKELIELKAQLQELLDMGFIQQSVSPWVDLLKDYDCTIEYHLGKANMVDDALSHRVITGLRTMLTRLSLVEDGGLEVVVFVSQCLTCQKVKAEYQLPSELFQPVKIPQWKWERVTMDFVCGLPLNPTKKDSVWVIVDWLTKSAHFIPIRTDYSLPKLAKLYIAEIMRLHGILVSIISDKDLRFTSQF</sequence>
<dbReference type="PANTHER" id="PTHR45835:SF87">
    <property type="entry name" value="RNA-DIRECTED DNA POLYMERASE"/>
    <property type="match status" value="1"/>
</dbReference>
<keyword evidence="1" id="KW-1185">Reference proteome</keyword>
<dbReference type="InterPro" id="IPR021109">
    <property type="entry name" value="Peptidase_aspartic_dom_sf"/>
</dbReference>
<dbReference type="SUPFAM" id="SSF53098">
    <property type="entry name" value="Ribonuclease H-like"/>
    <property type="match status" value="1"/>
</dbReference>
<reference evidence="1" key="1">
    <citation type="journal article" date="2020" name="Nat. Genet.">
        <title>Genomic diversifications of five Gossypium allopolyploid species and their impact on cotton improvement.</title>
        <authorList>
            <person name="Chen Z.J."/>
            <person name="Sreedasyam A."/>
            <person name="Ando A."/>
            <person name="Song Q."/>
            <person name="De Santiago L.M."/>
            <person name="Hulse-Kemp A.M."/>
            <person name="Ding M."/>
            <person name="Ye W."/>
            <person name="Kirkbride R.C."/>
            <person name="Jenkins J."/>
            <person name="Plott C."/>
            <person name="Lovell J."/>
            <person name="Lin Y.M."/>
            <person name="Vaughn R."/>
            <person name="Liu B."/>
            <person name="Simpson S."/>
            <person name="Scheffler B.E."/>
            <person name="Wen L."/>
            <person name="Saski C.A."/>
            <person name="Grover C.E."/>
            <person name="Hu G."/>
            <person name="Conover J.L."/>
            <person name="Carlson J.W."/>
            <person name="Shu S."/>
            <person name="Boston L.B."/>
            <person name="Williams M."/>
            <person name="Peterson D.G."/>
            <person name="McGee K."/>
            <person name="Jones D.C."/>
            <person name="Wendel J.F."/>
            <person name="Stelly D.M."/>
            <person name="Grimwood J."/>
            <person name="Schmutz J."/>
        </authorList>
    </citation>
    <scope>NUCLEOTIDE SEQUENCE [LARGE SCALE GENOMIC DNA]</scope>
    <source>
        <strain evidence="1">cv. TM-1</strain>
    </source>
</reference>
<dbReference type="Gene3D" id="3.30.420.10">
    <property type="entry name" value="Ribonuclease H-like superfamily/Ribonuclease H"/>
    <property type="match status" value="1"/>
</dbReference>
<dbReference type="PANTHER" id="PTHR45835">
    <property type="entry name" value="YALI0A06105P"/>
    <property type="match status" value="1"/>
</dbReference>
<dbReference type="SUPFAM" id="SSF56672">
    <property type="entry name" value="DNA/RNA polymerases"/>
    <property type="match status" value="1"/>
</dbReference>
<dbReference type="KEGG" id="ghi:107900076"/>
<dbReference type="AlphaFoldDB" id="A0A1U8IT52"/>
<organism evidence="1 2">
    <name type="scientific">Gossypium hirsutum</name>
    <name type="common">Upland cotton</name>
    <name type="synonym">Gossypium mexicanum</name>
    <dbReference type="NCBI Taxonomy" id="3635"/>
    <lineage>
        <taxon>Eukaryota</taxon>
        <taxon>Viridiplantae</taxon>
        <taxon>Streptophyta</taxon>
        <taxon>Embryophyta</taxon>
        <taxon>Tracheophyta</taxon>
        <taxon>Spermatophyta</taxon>
        <taxon>Magnoliopsida</taxon>
        <taxon>eudicotyledons</taxon>
        <taxon>Gunneridae</taxon>
        <taxon>Pentapetalae</taxon>
        <taxon>rosids</taxon>
        <taxon>malvids</taxon>
        <taxon>Malvales</taxon>
        <taxon>Malvaceae</taxon>
        <taxon>Malvoideae</taxon>
        <taxon>Gossypium</taxon>
    </lineage>
</organism>
<evidence type="ECO:0008006" key="3">
    <source>
        <dbReference type="Google" id="ProtNLM"/>
    </source>
</evidence>
<dbReference type="Pfam" id="PF08284">
    <property type="entry name" value="RVP_2"/>
    <property type="match status" value="1"/>
</dbReference>
<dbReference type="Gene3D" id="2.40.70.10">
    <property type="entry name" value="Acid Proteases"/>
    <property type="match status" value="1"/>
</dbReference>
<gene>
    <name evidence="2" type="primary">LOC107900076</name>
</gene>
<proteinExistence type="predicted"/>
<dbReference type="RefSeq" id="XP_016681277.1">
    <property type="nucleotide sequence ID" value="XM_016825788.1"/>
</dbReference>
<dbReference type="PaxDb" id="3635-A0A1U8IT52"/>